<sequence length="413" mass="47294">MGCIISTPLCEGGKRRWPKRIGEFAIFVPSFRIPKEVDLLQHLMNYHLLRAQLEHLASMKAKIVVMVSQVAPYSIKQRRRIPTQHGGSVFSNLLQALEDYLRVLLGLVKEGSELIDKVEFVWVNQEDDLQETAMPNVWYEVLSVLHLMAMLCLLEANFLLLARPSATGLHSLIIQEYRRTSIDILIKAAGYLDCALQHVLPKISPQMRRDLPIDLSEEVLGALCAQALAQGVDLQLWVAIDSPKATLAVKRRLACEMVKYWQQAYENIMKFSFNDGWGAKHQLFARWKLFESKAAAYYYHGMILEEGNTEKSHEMAVAAMQAAHQFFIKSKMENEAFNKMHPFSRNPPLWGSMKYLSVKLSKEISTKFHINQDVSDHERFINNAPALPDFALALKPDEYRLPILDPSWNQENE</sequence>
<evidence type="ECO:0000313" key="2">
    <source>
        <dbReference type="Proteomes" id="UP000827976"/>
    </source>
</evidence>
<dbReference type="EMBL" id="CM037011">
    <property type="protein sequence ID" value="KAH7692208.1"/>
    <property type="molecule type" value="Genomic_DNA"/>
</dbReference>
<protein>
    <submittedName>
        <fullName evidence="1">BRO1 domain-containing protein</fullName>
    </submittedName>
</protein>
<gene>
    <name evidence="1" type="ORF">IHE45_01G049800</name>
</gene>
<evidence type="ECO:0000313" key="1">
    <source>
        <dbReference type="EMBL" id="KAH7692208.1"/>
    </source>
</evidence>
<dbReference type="Proteomes" id="UP000827976">
    <property type="component" value="Chromosome 1"/>
</dbReference>
<organism evidence="1 2">
    <name type="scientific">Dioscorea alata</name>
    <name type="common">Purple yam</name>
    <dbReference type="NCBI Taxonomy" id="55571"/>
    <lineage>
        <taxon>Eukaryota</taxon>
        <taxon>Viridiplantae</taxon>
        <taxon>Streptophyta</taxon>
        <taxon>Embryophyta</taxon>
        <taxon>Tracheophyta</taxon>
        <taxon>Spermatophyta</taxon>
        <taxon>Magnoliopsida</taxon>
        <taxon>Liliopsida</taxon>
        <taxon>Dioscoreales</taxon>
        <taxon>Dioscoreaceae</taxon>
        <taxon>Dioscorea</taxon>
    </lineage>
</organism>
<accession>A0ACB7WUW8</accession>
<proteinExistence type="predicted"/>
<reference evidence="2" key="1">
    <citation type="journal article" date="2022" name="Nat. Commun.">
        <title>Chromosome evolution and the genetic basis of agronomically important traits in greater yam.</title>
        <authorList>
            <person name="Bredeson J.V."/>
            <person name="Lyons J.B."/>
            <person name="Oniyinde I.O."/>
            <person name="Okereke N.R."/>
            <person name="Kolade O."/>
            <person name="Nnabue I."/>
            <person name="Nwadili C.O."/>
            <person name="Hribova E."/>
            <person name="Parker M."/>
            <person name="Nwogha J."/>
            <person name="Shu S."/>
            <person name="Carlson J."/>
            <person name="Kariba R."/>
            <person name="Muthemba S."/>
            <person name="Knop K."/>
            <person name="Barton G.J."/>
            <person name="Sherwood A.V."/>
            <person name="Lopez-Montes A."/>
            <person name="Asiedu R."/>
            <person name="Jamnadass R."/>
            <person name="Muchugi A."/>
            <person name="Goodstein D."/>
            <person name="Egesi C.N."/>
            <person name="Featherston J."/>
            <person name="Asfaw A."/>
            <person name="Simpson G.G."/>
            <person name="Dolezel J."/>
            <person name="Hendre P.S."/>
            <person name="Van Deynze A."/>
            <person name="Kumar P.L."/>
            <person name="Obidiegwu J.E."/>
            <person name="Bhattacharjee R."/>
            <person name="Rokhsar D.S."/>
        </authorList>
    </citation>
    <scope>NUCLEOTIDE SEQUENCE [LARGE SCALE GENOMIC DNA]</scope>
    <source>
        <strain evidence="2">cv. TDa95/00328</strain>
    </source>
</reference>
<name>A0ACB7WUW8_DIOAL</name>
<keyword evidence="2" id="KW-1185">Reference proteome</keyword>
<comment type="caution">
    <text evidence="1">The sequence shown here is derived from an EMBL/GenBank/DDBJ whole genome shotgun (WGS) entry which is preliminary data.</text>
</comment>